<evidence type="ECO:0000313" key="1">
    <source>
        <dbReference type="EMBL" id="PVV02174.1"/>
    </source>
</evidence>
<dbReference type="Proteomes" id="UP000245609">
    <property type="component" value="Unassembled WGS sequence"/>
</dbReference>
<protein>
    <submittedName>
        <fullName evidence="1">Uncharacterized protein</fullName>
    </submittedName>
</protein>
<organism evidence="1 2">
    <name type="scientific">Smittium megazygosporum</name>
    <dbReference type="NCBI Taxonomy" id="133381"/>
    <lineage>
        <taxon>Eukaryota</taxon>
        <taxon>Fungi</taxon>
        <taxon>Fungi incertae sedis</taxon>
        <taxon>Zoopagomycota</taxon>
        <taxon>Kickxellomycotina</taxon>
        <taxon>Harpellomycetes</taxon>
        <taxon>Harpellales</taxon>
        <taxon>Legeriomycetaceae</taxon>
        <taxon>Smittium</taxon>
    </lineage>
</organism>
<gene>
    <name evidence="1" type="ORF">BB560_003379</name>
</gene>
<accession>A0A2T9ZC49</accession>
<reference evidence="1 2" key="1">
    <citation type="journal article" date="2018" name="MBio">
        <title>Comparative Genomics Reveals the Core Gene Toolbox for the Fungus-Insect Symbiosis.</title>
        <authorList>
            <person name="Wang Y."/>
            <person name="Stata M."/>
            <person name="Wang W."/>
            <person name="Stajich J.E."/>
            <person name="White M.M."/>
            <person name="Moncalvo J.M."/>
        </authorList>
    </citation>
    <scope>NUCLEOTIDE SEQUENCE [LARGE SCALE GENOMIC DNA]</scope>
    <source>
        <strain evidence="1 2">SC-DP-2</strain>
    </source>
</reference>
<dbReference type="AlphaFoldDB" id="A0A2T9ZC49"/>
<proteinExistence type="predicted"/>
<keyword evidence="2" id="KW-1185">Reference proteome</keyword>
<comment type="caution">
    <text evidence="1">The sequence shown here is derived from an EMBL/GenBank/DDBJ whole genome shotgun (WGS) entry which is preliminary data.</text>
</comment>
<name>A0A2T9ZC49_9FUNG</name>
<sequence length="79" mass="9275">MASVTCITHQIFYSYKSLINFSTPIEDNFPLNQKLHESIYGFENQELLKNVVYIFINVLQEQRGRNSKTAKEEMVETEI</sequence>
<dbReference type="EMBL" id="MBFS01000576">
    <property type="protein sequence ID" value="PVV02174.1"/>
    <property type="molecule type" value="Genomic_DNA"/>
</dbReference>
<evidence type="ECO:0000313" key="2">
    <source>
        <dbReference type="Proteomes" id="UP000245609"/>
    </source>
</evidence>